<dbReference type="AlphaFoldDB" id="A0A516PUC6"/>
<dbReference type="InterPro" id="IPR029058">
    <property type="entry name" value="AB_hydrolase_fold"/>
</dbReference>
<dbReference type="GO" id="GO:0097176">
    <property type="term" value="P:epoxide metabolic process"/>
    <property type="evidence" value="ECO:0007669"/>
    <property type="project" value="TreeGrafter"/>
</dbReference>
<dbReference type="GO" id="GO:0004301">
    <property type="term" value="F:epoxide hydrolase activity"/>
    <property type="evidence" value="ECO:0007669"/>
    <property type="project" value="TreeGrafter"/>
</dbReference>
<dbReference type="PANTHER" id="PTHR21661">
    <property type="entry name" value="EPOXIDE HYDROLASE 1-RELATED"/>
    <property type="match status" value="1"/>
</dbReference>
<evidence type="ECO:0000313" key="7">
    <source>
        <dbReference type="Proteomes" id="UP000319263"/>
    </source>
</evidence>
<comment type="similarity">
    <text evidence="1">Belongs to the peptidase S33 family.</text>
</comment>
<evidence type="ECO:0000256" key="2">
    <source>
        <dbReference type="ARBA" id="ARBA00022797"/>
    </source>
</evidence>
<dbReference type="SUPFAM" id="SSF53474">
    <property type="entry name" value="alpha/beta-Hydrolases"/>
    <property type="match status" value="1"/>
</dbReference>
<dbReference type="PIRSF" id="PIRSF001112">
    <property type="entry name" value="Epoxide_hydrolase"/>
    <property type="match status" value="1"/>
</dbReference>
<feature type="domain" description="Epoxide hydrolase N-terminal" evidence="5">
    <location>
        <begin position="6"/>
        <end position="115"/>
    </location>
</feature>
<feature type="active site" description="Proton acceptor" evidence="4">
    <location>
        <position position="359"/>
    </location>
</feature>
<dbReference type="InterPro" id="IPR016292">
    <property type="entry name" value="Epoxide_hydrolase"/>
</dbReference>
<feature type="active site" description="Nucleophile" evidence="4">
    <location>
        <position position="181"/>
    </location>
</feature>
<dbReference type="KEGG" id="mik:FOE78_01285"/>
<keyword evidence="2" id="KW-0058">Aromatic hydrocarbons catabolism</keyword>
<dbReference type="EMBL" id="CP041692">
    <property type="protein sequence ID" value="QDP94730.1"/>
    <property type="molecule type" value="Genomic_DNA"/>
</dbReference>
<dbReference type="PRINTS" id="PR00412">
    <property type="entry name" value="EPOXHYDRLASE"/>
</dbReference>
<evidence type="ECO:0000313" key="6">
    <source>
        <dbReference type="EMBL" id="QDP94730.1"/>
    </source>
</evidence>
<gene>
    <name evidence="6" type="ORF">FOE78_01285</name>
</gene>
<dbReference type="Pfam" id="PF06441">
    <property type="entry name" value="EHN"/>
    <property type="match status" value="1"/>
</dbReference>
<sequence>MEDERISPFRIEVSQADLDDLQDRLRRVRWAPPEPVGAQPDPSGYGVSVDRVRGLVEHWRDRYDWRRWEARLNAYPQFVTSIDGQRIHFLRVRSPREDALPLLLTHGWPGSVVEFLDIIDPLTEPATADDPAFDLVIPSLPGFGWSGSATESGWGPRRIAGAWSQLMARLGYRRYGVAGNDWGSVISPEVGRIAPDRVVGVHVTQLFSAPDGELPYSADPPPPADIDQLSAADRDALAGLREWQATGTGYHHLQATQPQTLAHALSDSPVGLLGWVCQVMDGVDPEFLLTNVSLHWLTGTGGSAIRIYREGGLEDPAEGPTTVPLGLAQFAADVRAIRHYAERDHARIVSWHSYSVGGHYAAHQVPDVYLNDLRGFFAERRAEDIANTITR</sequence>
<keyword evidence="7" id="KW-1185">Reference proteome</keyword>
<dbReference type="InterPro" id="IPR010497">
    <property type="entry name" value="Epoxide_hydro_N"/>
</dbReference>
<organism evidence="6 7">
    <name type="scientific">Microlunatus elymi</name>
    <dbReference type="NCBI Taxonomy" id="2596828"/>
    <lineage>
        <taxon>Bacteria</taxon>
        <taxon>Bacillati</taxon>
        <taxon>Actinomycetota</taxon>
        <taxon>Actinomycetes</taxon>
        <taxon>Propionibacteriales</taxon>
        <taxon>Propionibacteriaceae</taxon>
        <taxon>Microlunatus</taxon>
    </lineage>
</organism>
<dbReference type="Proteomes" id="UP000319263">
    <property type="component" value="Chromosome"/>
</dbReference>
<reference evidence="6 7" key="1">
    <citation type="submission" date="2019-07" db="EMBL/GenBank/DDBJ databases">
        <title>Microlunatus dokdonensis sp. nov. isolated from the rhizospheric soil of the wild plant Elymus tsukushiensis.</title>
        <authorList>
            <person name="Ghim S.-Y."/>
            <person name="Hwang Y.-J."/>
            <person name="Son J.-S."/>
            <person name="Shin J.-H."/>
        </authorList>
    </citation>
    <scope>NUCLEOTIDE SEQUENCE [LARGE SCALE GENOMIC DNA]</scope>
    <source>
        <strain evidence="6 7">KUDC0627</strain>
    </source>
</reference>
<proteinExistence type="inferred from homology"/>
<dbReference type="InterPro" id="IPR000639">
    <property type="entry name" value="Epox_hydrolase-like"/>
</dbReference>
<name>A0A516PUC6_9ACTN</name>
<accession>A0A516PUC6</accession>
<feature type="active site" description="Proton donor" evidence="4">
    <location>
        <position position="308"/>
    </location>
</feature>
<evidence type="ECO:0000259" key="5">
    <source>
        <dbReference type="Pfam" id="PF06441"/>
    </source>
</evidence>
<evidence type="ECO:0000256" key="1">
    <source>
        <dbReference type="ARBA" id="ARBA00010088"/>
    </source>
</evidence>
<dbReference type="RefSeq" id="WP_143984719.1">
    <property type="nucleotide sequence ID" value="NZ_CP041692.1"/>
</dbReference>
<evidence type="ECO:0000256" key="4">
    <source>
        <dbReference type="PIRSR" id="PIRSR001112-1"/>
    </source>
</evidence>
<keyword evidence="3 6" id="KW-0378">Hydrolase</keyword>
<dbReference type="Gene3D" id="3.40.50.1820">
    <property type="entry name" value="alpha/beta hydrolase"/>
    <property type="match status" value="1"/>
</dbReference>
<dbReference type="OrthoDB" id="4654311at2"/>
<protein>
    <submittedName>
        <fullName evidence="6">Epoxide hydrolase</fullName>
    </submittedName>
</protein>
<evidence type="ECO:0000256" key="3">
    <source>
        <dbReference type="ARBA" id="ARBA00022801"/>
    </source>
</evidence>
<dbReference type="PANTHER" id="PTHR21661:SF35">
    <property type="entry name" value="EPOXIDE HYDROLASE"/>
    <property type="match status" value="1"/>
</dbReference>